<dbReference type="EMBL" id="CP031968">
    <property type="protein sequence ID" value="AXT47687.1"/>
    <property type="molecule type" value="Genomic_DNA"/>
</dbReference>
<dbReference type="Proteomes" id="UP000259465">
    <property type="component" value="Chromosome"/>
</dbReference>
<evidence type="ECO:0000313" key="2">
    <source>
        <dbReference type="Proteomes" id="UP000259465"/>
    </source>
</evidence>
<protein>
    <submittedName>
        <fullName evidence="1">Uncharacterized protein</fullName>
    </submittedName>
</protein>
<accession>A0AAD0RS92</accession>
<dbReference type="KEGG" id="crz:D1345_16530"/>
<dbReference type="AlphaFoldDB" id="A0AAD0RS92"/>
<keyword evidence="2" id="KW-1185">Reference proteome</keyword>
<reference evidence="1 2" key="1">
    <citation type="submission" date="2018-08" db="EMBL/GenBank/DDBJ databases">
        <title>Complete genome sequence of JP2-74.</title>
        <authorList>
            <person name="Wu L."/>
        </authorList>
    </citation>
    <scope>NUCLEOTIDE SEQUENCE [LARGE SCALE GENOMIC DNA]</scope>
    <source>
        <strain evidence="1 2">JP2-74</strain>
    </source>
</reference>
<sequence>MKDGIPIITANAKPFRFVCRGENDAWSPSLDEVNSRSYDYVKLHRMSAYLDAGIAPFSLGVCFDGTLVLPAIELYRDREAALAKFNQTLVELLVGGLYCEAAGPDDIGYGFLSMEGYSRVLGGADGPAAAVHKAARMKMLGTLENIHLLSPEIVTAADLETALKKGRSLLTRLGPVPQEQILYGATFYVRKQWAESLLHLWTTTERLVETAWSQHVLTYPVSPSKKRRAFLEDHRTWTVSAKLEVLHQKGLLPAETYEELDEVRKARNNFAHRGTAPGHGLANKALRACFEMASLCASEFKERNLFSEVVELIDARCRPELYPKKTRFESSEVTHWLAIPPIPGDENWGDAPYEVIEEFRLRPIEGAA</sequence>
<organism evidence="1 2">
    <name type="scientific">Chromobacterium rhizoryzae</name>
    <dbReference type="NCBI Taxonomy" id="1778675"/>
    <lineage>
        <taxon>Bacteria</taxon>
        <taxon>Pseudomonadati</taxon>
        <taxon>Pseudomonadota</taxon>
        <taxon>Betaproteobacteria</taxon>
        <taxon>Neisseriales</taxon>
        <taxon>Chromobacteriaceae</taxon>
        <taxon>Chromobacterium</taxon>
    </lineage>
</organism>
<evidence type="ECO:0000313" key="1">
    <source>
        <dbReference type="EMBL" id="AXT47687.1"/>
    </source>
</evidence>
<gene>
    <name evidence="1" type="ORF">D1345_16530</name>
</gene>
<dbReference type="RefSeq" id="WP_118268183.1">
    <property type="nucleotide sequence ID" value="NZ_CP031968.1"/>
</dbReference>
<name>A0AAD0RS92_9NEIS</name>
<proteinExistence type="predicted"/>